<evidence type="ECO:0000313" key="2">
    <source>
        <dbReference type="EMBL" id="EGZ09647.1"/>
    </source>
</evidence>
<proteinExistence type="predicted"/>
<dbReference type="Proteomes" id="UP000002640">
    <property type="component" value="Unassembled WGS sequence"/>
</dbReference>
<protein>
    <submittedName>
        <fullName evidence="2">Uncharacterized protein</fullName>
    </submittedName>
</protein>
<dbReference type="InParanoid" id="G5A4P7"/>
<feature type="chain" id="PRO_5003472720" evidence="1">
    <location>
        <begin position="25"/>
        <end position="195"/>
    </location>
</feature>
<reference evidence="2 3" key="1">
    <citation type="journal article" date="2006" name="Science">
        <title>Phytophthora genome sequences uncover evolutionary origins and mechanisms of pathogenesis.</title>
        <authorList>
            <person name="Tyler B.M."/>
            <person name="Tripathy S."/>
            <person name="Zhang X."/>
            <person name="Dehal P."/>
            <person name="Jiang R.H."/>
            <person name="Aerts A."/>
            <person name="Arredondo F.D."/>
            <person name="Baxter L."/>
            <person name="Bensasson D."/>
            <person name="Beynon J.L."/>
            <person name="Chapman J."/>
            <person name="Damasceno C.M."/>
            <person name="Dorrance A.E."/>
            <person name="Dou D."/>
            <person name="Dickerman A.W."/>
            <person name="Dubchak I.L."/>
            <person name="Garbelotto M."/>
            <person name="Gijzen M."/>
            <person name="Gordon S.G."/>
            <person name="Govers F."/>
            <person name="Grunwald N.J."/>
            <person name="Huang W."/>
            <person name="Ivors K.L."/>
            <person name="Jones R.W."/>
            <person name="Kamoun S."/>
            <person name="Krampis K."/>
            <person name="Lamour K.H."/>
            <person name="Lee M.K."/>
            <person name="McDonald W.H."/>
            <person name="Medina M."/>
            <person name="Meijer H.J."/>
            <person name="Nordberg E.K."/>
            <person name="Maclean D.J."/>
            <person name="Ospina-Giraldo M.D."/>
            <person name="Morris P.F."/>
            <person name="Phuntumart V."/>
            <person name="Putnam N.H."/>
            <person name="Rash S."/>
            <person name="Rose J.K."/>
            <person name="Sakihama Y."/>
            <person name="Salamov A.A."/>
            <person name="Savidor A."/>
            <person name="Scheuring C.F."/>
            <person name="Smith B.M."/>
            <person name="Sobral B.W."/>
            <person name="Terry A."/>
            <person name="Torto-Alalibo T.A."/>
            <person name="Win J."/>
            <person name="Xu Z."/>
            <person name="Zhang H."/>
            <person name="Grigoriev I.V."/>
            <person name="Rokhsar D.S."/>
            <person name="Boore J.L."/>
        </authorList>
    </citation>
    <scope>NUCLEOTIDE SEQUENCE [LARGE SCALE GENOMIC DNA]</scope>
    <source>
        <strain evidence="2 3">P6497</strain>
    </source>
</reference>
<sequence>MRIGPGFVLLPTIFYLLVSQFAAANDSIDYPLDTRAFYAAGGCDTLVSADMVSPQYKLCTTQTTCSSNDTSDDIRVCVEDRVQYFQDEFGASPYLLADYYADSSCQKFWMSRAFLADGECRAQGGMSGATGPYLAVVTNAQAKSIGVYMSYDGCYNLRFYYGIFPLSTTNLNSGVCVNDKNGYVKYYLFPRKELR</sequence>
<dbReference type="KEGG" id="psoj:PHYSODRAFT_338412"/>
<dbReference type="EMBL" id="JH159159">
    <property type="protein sequence ID" value="EGZ09647.1"/>
    <property type="molecule type" value="Genomic_DNA"/>
</dbReference>
<dbReference type="RefSeq" id="XP_009534508.1">
    <property type="nucleotide sequence ID" value="XM_009536213.1"/>
</dbReference>
<dbReference type="AlphaFoldDB" id="G5A4P7"/>
<name>G5A4P7_PHYSP</name>
<dbReference type="GeneID" id="20647567"/>
<evidence type="ECO:0000313" key="3">
    <source>
        <dbReference type="Proteomes" id="UP000002640"/>
    </source>
</evidence>
<feature type="signal peptide" evidence="1">
    <location>
        <begin position="1"/>
        <end position="24"/>
    </location>
</feature>
<keyword evidence="1" id="KW-0732">Signal</keyword>
<organism evidence="2 3">
    <name type="scientific">Phytophthora sojae (strain P6497)</name>
    <name type="common">Soybean stem and root rot agent</name>
    <name type="synonym">Phytophthora megasperma f. sp. glycines</name>
    <dbReference type="NCBI Taxonomy" id="1094619"/>
    <lineage>
        <taxon>Eukaryota</taxon>
        <taxon>Sar</taxon>
        <taxon>Stramenopiles</taxon>
        <taxon>Oomycota</taxon>
        <taxon>Peronosporomycetes</taxon>
        <taxon>Peronosporales</taxon>
        <taxon>Peronosporaceae</taxon>
        <taxon>Phytophthora</taxon>
    </lineage>
</organism>
<evidence type="ECO:0000256" key="1">
    <source>
        <dbReference type="SAM" id="SignalP"/>
    </source>
</evidence>
<gene>
    <name evidence="2" type="ORF">PHYSODRAFT_338412</name>
</gene>
<accession>G5A4P7</accession>
<keyword evidence="3" id="KW-1185">Reference proteome</keyword>